<sequence length="211" mass="23848">MHMPVWIVIPADRLRQIREQKKSKQRWVWVLCFFPPSHYSISTAPSLLGSSTVWAVILYSITEMTGGRENVCERQQRVSCFPKPLPSSILLSLFCSALEISCGSLIPLHCPKCGRKAYDAVSLPRQFSLSSNHLLSPDISLEPERREQTEMSDLYCQRACGYLTRDASLYMKASPAGTHAVWWSYLLQRPFCAMLNTATLTICFVHSPSTS</sequence>
<reference evidence="1 2" key="1">
    <citation type="journal article" date="2022" name="G3 (Bethesda)">
        <title>Enemy or ally: a genomic approach to elucidate the lifestyle of Phyllosticta citrichinaensis.</title>
        <authorList>
            <person name="Buijs V.A."/>
            <person name="Groenewald J.Z."/>
            <person name="Haridas S."/>
            <person name="LaButti K.M."/>
            <person name="Lipzen A."/>
            <person name="Martin F.M."/>
            <person name="Barry K."/>
            <person name="Grigoriev I.V."/>
            <person name="Crous P.W."/>
            <person name="Seidl M.F."/>
        </authorList>
    </citation>
    <scope>NUCLEOTIDE SEQUENCE [LARGE SCALE GENOMIC DNA]</scope>
    <source>
        <strain evidence="1 2">CBS 129764</strain>
    </source>
</reference>
<dbReference type="Proteomes" id="UP001456524">
    <property type="component" value="Unassembled WGS sequence"/>
</dbReference>
<dbReference type="EMBL" id="JBBWUH010000005">
    <property type="protein sequence ID" value="KAK8166704.1"/>
    <property type="molecule type" value="Genomic_DNA"/>
</dbReference>
<name>A0ABR1XTV2_9PEZI</name>
<gene>
    <name evidence="1" type="ORF">IWX90DRAFT_220720</name>
</gene>
<evidence type="ECO:0000313" key="1">
    <source>
        <dbReference type="EMBL" id="KAK8166704.1"/>
    </source>
</evidence>
<evidence type="ECO:0000313" key="2">
    <source>
        <dbReference type="Proteomes" id="UP001456524"/>
    </source>
</evidence>
<keyword evidence="2" id="KW-1185">Reference proteome</keyword>
<protein>
    <submittedName>
        <fullName evidence="1">Uncharacterized protein</fullName>
    </submittedName>
</protein>
<organism evidence="1 2">
    <name type="scientific">Phyllosticta citrichinensis</name>
    <dbReference type="NCBI Taxonomy" id="1130410"/>
    <lineage>
        <taxon>Eukaryota</taxon>
        <taxon>Fungi</taxon>
        <taxon>Dikarya</taxon>
        <taxon>Ascomycota</taxon>
        <taxon>Pezizomycotina</taxon>
        <taxon>Dothideomycetes</taxon>
        <taxon>Dothideomycetes incertae sedis</taxon>
        <taxon>Botryosphaeriales</taxon>
        <taxon>Phyllostictaceae</taxon>
        <taxon>Phyllosticta</taxon>
    </lineage>
</organism>
<accession>A0ABR1XTV2</accession>
<proteinExistence type="predicted"/>
<comment type="caution">
    <text evidence="1">The sequence shown here is derived from an EMBL/GenBank/DDBJ whole genome shotgun (WGS) entry which is preliminary data.</text>
</comment>